<evidence type="ECO:0000313" key="3">
    <source>
        <dbReference type="Proteomes" id="UP000197174"/>
    </source>
</evidence>
<evidence type="ECO:0000256" key="1">
    <source>
        <dbReference type="SAM" id="MobiDB-lite"/>
    </source>
</evidence>
<dbReference type="EMBL" id="MZMV01000016">
    <property type="protein sequence ID" value="OWV08542.1"/>
    <property type="molecule type" value="Genomic_DNA"/>
</dbReference>
<feature type="compositionally biased region" description="Acidic residues" evidence="1">
    <location>
        <begin position="111"/>
        <end position="120"/>
    </location>
</feature>
<keyword evidence="3" id="KW-1185">Reference proteome</keyword>
<proteinExistence type="predicted"/>
<reference evidence="2 3" key="1">
    <citation type="submission" date="2017-03" db="EMBL/GenBank/DDBJ databases">
        <title>Whole genome sequence of Micromonospora wenchangensis, isolated from mangrove soil.</title>
        <authorList>
            <person name="Yang H."/>
        </authorList>
    </citation>
    <scope>NUCLEOTIDE SEQUENCE [LARGE SCALE GENOMIC DNA]</scope>
    <source>
        <strain evidence="2 3">CCTCC AA 2012002</strain>
    </source>
</reference>
<dbReference type="Proteomes" id="UP000197174">
    <property type="component" value="Unassembled WGS sequence"/>
</dbReference>
<dbReference type="RefSeq" id="WP_088643894.1">
    <property type="nucleotide sequence ID" value="NZ_MZMV01000016.1"/>
</dbReference>
<evidence type="ECO:0000313" key="2">
    <source>
        <dbReference type="EMBL" id="OWV08542.1"/>
    </source>
</evidence>
<dbReference type="AlphaFoldDB" id="A0A246RND4"/>
<feature type="region of interest" description="Disordered" evidence="1">
    <location>
        <begin position="111"/>
        <end position="136"/>
    </location>
</feature>
<organism evidence="2 3">
    <name type="scientific">Micromonospora wenchangensis</name>
    <dbReference type="NCBI Taxonomy" id="1185415"/>
    <lineage>
        <taxon>Bacteria</taxon>
        <taxon>Bacillati</taxon>
        <taxon>Actinomycetota</taxon>
        <taxon>Actinomycetes</taxon>
        <taxon>Micromonosporales</taxon>
        <taxon>Micromonosporaceae</taxon>
        <taxon>Micromonospora</taxon>
    </lineage>
</organism>
<accession>A0A246RND4</accession>
<sequence length="151" mass="16148">MGALVTLDLPDDSPLLTLPWIITFGPLADPAEWEPVVCGPYERPHALALAEAVVADERFMAVVEPLVPALSPGEIRQEIAASQLAAADEEARIEAADLYGDFDDVLDEQDILDEQEDEEAAGAGRPQPPPVPTEAQVRAGFGRIAGLLRGR</sequence>
<name>A0A246RND4_9ACTN</name>
<protein>
    <submittedName>
        <fullName evidence="2">Uncharacterized protein</fullName>
    </submittedName>
</protein>
<gene>
    <name evidence="2" type="ORF">B5D80_11905</name>
</gene>
<comment type="caution">
    <text evidence="2">The sequence shown here is derived from an EMBL/GenBank/DDBJ whole genome shotgun (WGS) entry which is preliminary data.</text>
</comment>